<evidence type="ECO:0000313" key="5">
    <source>
        <dbReference type="EMBL" id="QSX35521.1"/>
    </source>
</evidence>
<accession>A0ABX7QVG6</accession>
<dbReference type="SUPFAM" id="SSF53720">
    <property type="entry name" value="ALDH-like"/>
    <property type="match status" value="1"/>
</dbReference>
<dbReference type="InterPro" id="IPR016162">
    <property type="entry name" value="Ald_DH_N"/>
</dbReference>
<gene>
    <name evidence="5" type="ORF">JYB87_13860</name>
</gene>
<evidence type="ECO:0000256" key="1">
    <source>
        <dbReference type="ARBA" id="ARBA00023002"/>
    </source>
</evidence>
<evidence type="ECO:0000256" key="3">
    <source>
        <dbReference type="RuleBase" id="RU003345"/>
    </source>
</evidence>
<reference evidence="5 6" key="1">
    <citation type="submission" date="2021-03" db="EMBL/GenBank/DDBJ databases">
        <title>Novel species identification of genus Shewanella.</title>
        <authorList>
            <person name="Liu G."/>
            <person name="Zhang Q."/>
        </authorList>
    </citation>
    <scope>NUCLEOTIDE SEQUENCE [LARGE SCALE GENOMIC DNA]</scope>
    <source>
        <strain evidence="5 6">FJAT-51800</strain>
    </source>
</reference>
<proteinExistence type="inferred from homology"/>
<dbReference type="InterPro" id="IPR016160">
    <property type="entry name" value="Ald_DH_CS_CYS"/>
</dbReference>
<dbReference type="PANTHER" id="PTHR43111">
    <property type="entry name" value="ALDEHYDE DEHYDROGENASE B-RELATED"/>
    <property type="match status" value="1"/>
</dbReference>
<dbReference type="RefSeq" id="WP_207356712.1">
    <property type="nucleotide sequence ID" value="NZ_CP071503.1"/>
</dbReference>
<keyword evidence="6" id="KW-1185">Reference proteome</keyword>
<comment type="similarity">
    <text evidence="3">Belongs to the aldehyde dehydrogenase family.</text>
</comment>
<organism evidence="5 6">
    <name type="scientific">Shewanella avicenniae</name>
    <dbReference type="NCBI Taxonomy" id="2814294"/>
    <lineage>
        <taxon>Bacteria</taxon>
        <taxon>Pseudomonadati</taxon>
        <taxon>Pseudomonadota</taxon>
        <taxon>Gammaproteobacteria</taxon>
        <taxon>Alteromonadales</taxon>
        <taxon>Shewanellaceae</taxon>
        <taxon>Shewanella</taxon>
    </lineage>
</organism>
<sequence>MIYANPGELGSVVTFKSQYQNYIGGRWVEPVSGRYFDNISPVNGEVFCQVPLSNEADIELALDAAHAAADAWGSTSVAERSNILLRIADRIEQNLEMLAVAETWDNGKAVRETLAADIPLMVDHFRYFAGCIRAQEGTAAEIDSTTVAYHFHEPLGVVGQIIPWNFPLLMAAWKLAPALAAGNCVVMKPAEQTPASILVLMEVIGDLLPDGVVNIVNGIGEEAGQALATSKRIAKLAFTGSTPVGQHILRCAADLLIPSTVELGGKSPNIYFEDVMQFEDDYLSKCVEGTVLAFFNQGEVCTCPSRALIQESIYPEFIKQVVARAERIIRGNPLDTDTQVGAQASMEQFERIMNYLEIGRNEGVNFLTGGGVAQMPNAALNKGFYIQPTLMFGHNKMRVFQEEIFGPVVGVTTFKDEAEALAIANDTEFGLGAGVWTRDMNRAYRMGRGIKAGRVWTNCYHAYPAHAAFGGYKKSGIGRETHKVALEHYQQTKNLLVSYGTSPLGFF</sequence>
<dbReference type="InterPro" id="IPR016163">
    <property type="entry name" value="Ald_DH_C"/>
</dbReference>
<dbReference type="CDD" id="cd07559">
    <property type="entry name" value="ALDH_ACDHII_AcoD-like"/>
    <property type="match status" value="1"/>
</dbReference>
<dbReference type="PROSITE" id="PS00070">
    <property type="entry name" value="ALDEHYDE_DEHYDR_CYS"/>
    <property type="match status" value="1"/>
</dbReference>
<dbReference type="InterPro" id="IPR016161">
    <property type="entry name" value="Ald_DH/histidinol_DH"/>
</dbReference>
<protein>
    <submittedName>
        <fullName evidence="5">Aldehyde dehydrogenase</fullName>
    </submittedName>
</protein>
<dbReference type="PANTHER" id="PTHR43111:SF1">
    <property type="entry name" value="ALDEHYDE DEHYDROGENASE B-RELATED"/>
    <property type="match status" value="1"/>
</dbReference>
<dbReference type="Proteomes" id="UP000662770">
    <property type="component" value="Chromosome"/>
</dbReference>
<dbReference type="Gene3D" id="3.40.605.10">
    <property type="entry name" value="Aldehyde Dehydrogenase, Chain A, domain 1"/>
    <property type="match status" value="1"/>
</dbReference>
<keyword evidence="1 3" id="KW-0560">Oxidoreductase</keyword>
<dbReference type="InterPro" id="IPR029510">
    <property type="entry name" value="Ald_DH_CS_GLU"/>
</dbReference>
<dbReference type="PROSITE" id="PS00687">
    <property type="entry name" value="ALDEHYDE_DEHYDR_GLU"/>
    <property type="match status" value="1"/>
</dbReference>
<name>A0ABX7QVG6_9GAMM</name>
<evidence type="ECO:0000259" key="4">
    <source>
        <dbReference type="Pfam" id="PF00171"/>
    </source>
</evidence>
<dbReference type="Gene3D" id="3.40.309.10">
    <property type="entry name" value="Aldehyde Dehydrogenase, Chain A, domain 2"/>
    <property type="match status" value="1"/>
</dbReference>
<dbReference type="EMBL" id="CP071503">
    <property type="protein sequence ID" value="QSX35521.1"/>
    <property type="molecule type" value="Genomic_DNA"/>
</dbReference>
<dbReference type="Pfam" id="PF00171">
    <property type="entry name" value="Aldedh"/>
    <property type="match status" value="1"/>
</dbReference>
<evidence type="ECO:0000256" key="2">
    <source>
        <dbReference type="PROSITE-ProRule" id="PRU10007"/>
    </source>
</evidence>
<feature type="active site" evidence="2">
    <location>
        <position position="262"/>
    </location>
</feature>
<dbReference type="InterPro" id="IPR015590">
    <property type="entry name" value="Aldehyde_DH_dom"/>
</dbReference>
<evidence type="ECO:0000313" key="6">
    <source>
        <dbReference type="Proteomes" id="UP000662770"/>
    </source>
</evidence>
<feature type="domain" description="Aldehyde dehydrogenase" evidence="4">
    <location>
        <begin position="27"/>
        <end position="494"/>
    </location>
</feature>